<dbReference type="Gene3D" id="2.30.40.10">
    <property type="entry name" value="Urease, subunit C, domain 1"/>
    <property type="match status" value="1"/>
</dbReference>
<dbReference type="InterPro" id="IPR051781">
    <property type="entry name" value="Metallo-dep_Hydrolase"/>
</dbReference>
<organism evidence="2 3">
    <name type="scientific">Coleophoma cylindrospora</name>
    <dbReference type="NCBI Taxonomy" id="1849047"/>
    <lineage>
        <taxon>Eukaryota</taxon>
        <taxon>Fungi</taxon>
        <taxon>Dikarya</taxon>
        <taxon>Ascomycota</taxon>
        <taxon>Pezizomycotina</taxon>
        <taxon>Leotiomycetes</taxon>
        <taxon>Helotiales</taxon>
        <taxon>Dermateaceae</taxon>
        <taxon>Coleophoma</taxon>
    </lineage>
</organism>
<gene>
    <name evidence="2" type="ORF">BP6252_10512</name>
</gene>
<accession>A0A3D8QT40</accession>
<dbReference type="InterPro" id="IPR006680">
    <property type="entry name" value="Amidohydro-rel"/>
</dbReference>
<protein>
    <recommendedName>
        <fullName evidence="1">Amidohydrolase-related domain-containing protein</fullName>
    </recommendedName>
</protein>
<dbReference type="AlphaFoldDB" id="A0A3D8QT40"/>
<dbReference type="GO" id="GO:0016810">
    <property type="term" value="F:hydrolase activity, acting on carbon-nitrogen (but not peptide) bonds"/>
    <property type="evidence" value="ECO:0007669"/>
    <property type="project" value="InterPro"/>
</dbReference>
<dbReference type="Gene3D" id="3.20.20.140">
    <property type="entry name" value="Metal-dependent hydrolases"/>
    <property type="match status" value="1"/>
</dbReference>
<evidence type="ECO:0000313" key="3">
    <source>
        <dbReference type="Proteomes" id="UP000256645"/>
    </source>
</evidence>
<evidence type="ECO:0000313" key="2">
    <source>
        <dbReference type="EMBL" id="RDW64861.1"/>
    </source>
</evidence>
<dbReference type="PANTHER" id="PTHR43135:SF3">
    <property type="entry name" value="ALPHA-D-RIBOSE 1-METHYLPHOSPHONATE 5-TRIPHOSPHATE DIPHOSPHATASE"/>
    <property type="match status" value="1"/>
</dbReference>
<feature type="domain" description="Amidohydrolase-related" evidence="1">
    <location>
        <begin position="3"/>
        <end position="84"/>
    </location>
</feature>
<dbReference type="PANTHER" id="PTHR43135">
    <property type="entry name" value="ALPHA-D-RIBOSE 1-METHYLPHOSPHONATE 5-TRIPHOSPHATE DIPHOSPHATASE"/>
    <property type="match status" value="1"/>
</dbReference>
<dbReference type="STRING" id="1849047.A0A3D8QT40"/>
<dbReference type="EMBL" id="PDLM01000012">
    <property type="protein sequence ID" value="RDW64861.1"/>
    <property type="molecule type" value="Genomic_DNA"/>
</dbReference>
<dbReference type="SUPFAM" id="SSF51338">
    <property type="entry name" value="Composite domain of metallo-dependent hydrolases"/>
    <property type="match status" value="1"/>
</dbReference>
<dbReference type="OrthoDB" id="194468at2759"/>
<dbReference type="Pfam" id="PF01979">
    <property type="entry name" value="Amidohydro_1"/>
    <property type="match status" value="1"/>
</dbReference>
<name>A0A3D8QT40_9HELO</name>
<comment type="caution">
    <text evidence="2">The sequence shown here is derived from an EMBL/GenBank/DDBJ whole genome shotgun (WGS) entry which is preliminary data.</text>
</comment>
<dbReference type="InterPro" id="IPR011059">
    <property type="entry name" value="Metal-dep_hydrolase_composite"/>
</dbReference>
<reference evidence="2 3" key="1">
    <citation type="journal article" date="2018" name="IMA Fungus">
        <title>IMA Genome-F 9: Draft genome sequence of Annulohypoxylon stygium, Aspergillus mulundensis, Berkeleyomyces basicola (syn. Thielaviopsis basicola), Ceratocystis smalleyi, two Cercospora beticola strains, Coleophoma cylindrospora, Fusarium fracticaudum, Phialophora cf. hyalina, and Morchella septimelata.</title>
        <authorList>
            <person name="Wingfield B.D."/>
            <person name="Bills G.F."/>
            <person name="Dong Y."/>
            <person name="Huang W."/>
            <person name="Nel W.J."/>
            <person name="Swalarsk-Parry B.S."/>
            <person name="Vaghefi N."/>
            <person name="Wilken P.M."/>
            <person name="An Z."/>
            <person name="de Beer Z.W."/>
            <person name="De Vos L."/>
            <person name="Chen L."/>
            <person name="Duong T.A."/>
            <person name="Gao Y."/>
            <person name="Hammerbacher A."/>
            <person name="Kikkert J.R."/>
            <person name="Li Y."/>
            <person name="Li H."/>
            <person name="Li K."/>
            <person name="Li Q."/>
            <person name="Liu X."/>
            <person name="Ma X."/>
            <person name="Naidoo K."/>
            <person name="Pethybridge S.J."/>
            <person name="Sun J."/>
            <person name="Steenkamp E.T."/>
            <person name="van der Nest M.A."/>
            <person name="van Wyk S."/>
            <person name="Wingfield M.J."/>
            <person name="Xiong C."/>
            <person name="Yue Q."/>
            <person name="Zhang X."/>
        </authorList>
    </citation>
    <scope>NUCLEOTIDE SEQUENCE [LARGE SCALE GENOMIC DNA]</scope>
    <source>
        <strain evidence="2 3">BP6252</strain>
    </source>
</reference>
<proteinExistence type="predicted"/>
<evidence type="ECO:0000259" key="1">
    <source>
        <dbReference type="Pfam" id="PF01979"/>
    </source>
</evidence>
<dbReference type="Proteomes" id="UP000256645">
    <property type="component" value="Unassembled WGS sequence"/>
</dbReference>
<keyword evidence="3" id="KW-1185">Reference proteome</keyword>
<sequence>MASAGKSGMEIRYAVAAGLSPLEAIEAATANGPETLGPQAPLSGQIKAGYQGDVIALVKNPLENIHVFDHVENISHVWKDGQLVKGPGWRGQLD</sequence>